<evidence type="ECO:0000256" key="4">
    <source>
        <dbReference type="ARBA" id="ARBA00023136"/>
    </source>
</evidence>
<organism evidence="7 8">
    <name type="scientific">Maritalea myrionectae</name>
    <dbReference type="NCBI Taxonomy" id="454601"/>
    <lineage>
        <taxon>Bacteria</taxon>
        <taxon>Pseudomonadati</taxon>
        <taxon>Pseudomonadota</taxon>
        <taxon>Alphaproteobacteria</taxon>
        <taxon>Hyphomicrobiales</taxon>
        <taxon>Devosiaceae</taxon>
        <taxon>Maritalea</taxon>
    </lineage>
</organism>
<feature type="domain" description="Sodium/calcium exchanger membrane region" evidence="6">
    <location>
        <begin position="3"/>
        <end position="141"/>
    </location>
</feature>
<evidence type="ECO:0000313" key="8">
    <source>
        <dbReference type="Proteomes" id="UP000258927"/>
    </source>
</evidence>
<dbReference type="Gene3D" id="1.20.1420.30">
    <property type="entry name" value="NCX, central ion-binding region"/>
    <property type="match status" value="1"/>
</dbReference>
<sequence>MPYFLLILGLATLVVTGDLLVRGAVGVSTRMGIPPLVIGLTVVAFGTSAPELVVSISAALDGASGLSIGNVVGSNITNILLVLGFPALFFAIDCKQTGLRRSTSFMILVSVLLIVLSVDGVINHVDGLIFLGLLAGYLLYNGFEANKMRKRGQNIEELMDEIDDAPEDPKKIAIYLIIGVIGLPLGGKLTTDSALDIAAIWGVADSAVGLTIVALGTSLPELAAGMSAALRRQSAVAIGNAVGSNIFNILSILGITALIVPLQVAPNFMVFDYWVMLFIAIGLAPVVFMHRSIGKIEGGAMSIAYVVYLVVVFQIGHQLAEGLPIG</sequence>
<gene>
    <name evidence="7" type="ORF">MXMO3_01284</name>
</gene>
<dbReference type="GO" id="GO:0005886">
    <property type="term" value="C:plasma membrane"/>
    <property type="evidence" value="ECO:0007669"/>
    <property type="project" value="TreeGrafter"/>
</dbReference>
<dbReference type="Pfam" id="PF01699">
    <property type="entry name" value="Na_Ca_ex"/>
    <property type="match status" value="2"/>
</dbReference>
<proteinExistence type="predicted"/>
<protein>
    <submittedName>
        <fullName evidence="7">Sodium/calcium exchanger MaX1</fullName>
    </submittedName>
</protein>
<evidence type="ECO:0000256" key="1">
    <source>
        <dbReference type="ARBA" id="ARBA00004141"/>
    </source>
</evidence>
<feature type="domain" description="Sodium/calcium exchanger membrane region" evidence="6">
    <location>
        <begin position="173"/>
        <end position="313"/>
    </location>
</feature>
<name>A0A2R4MD08_9HYPH</name>
<evidence type="ECO:0000256" key="3">
    <source>
        <dbReference type="ARBA" id="ARBA00022989"/>
    </source>
</evidence>
<keyword evidence="3 5" id="KW-1133">Transmembrane helix</keyword>
<dbReference type="NCBIfam" id="TIGR00367">
    <property type="entry name" value="calcium/sodium antiporter"/>
    <property type="match status" value="1"/>
</dbReference>
<accession>A0A2R4MD08</accession>
<feature type="transmembrane region" description="Helical" evidence="5">
    <location>
        <begin position="172"/>
        <end position="191"/>
    </location>
</feature>
<reference evidence="7 8" key="1">
    <citation type="submission" date="2017-05" db="EMBL/GenBank/DDBJ databases">
        <title>Genome Analysis of Maritalea myrionectae HL2708#5.</title>
        <authorList>
            <consortium name="Cotde Inc.-PKNU"/>
            <person name="Jang D."/>
            <person name="Oh H.-M."/>
        </authorList>
    </citation>
    <scope>NUCLEOTIDE SEQUENCE [LARGE SCALE GENOMIC DNA]</scope>
    <source>
        <strain evidence="7 8">HL2708#5</strain>
    </source>
</reference>
<keyword evidence="4 5" id="KW-0472">Membrane</keyword>
<evidence type="ECO:0000256" key="2">
    <source>
        <dbReference type="ARBA" id="ARBA00022692"/>
    </source>
</evidence>
<dbReference type="KEGG" id="mmyr:MXMO3_01284"/>
<keyword evidence="2 5" id="KW-0812">Transmembrane</keyword>
<dbReference type="RefSeq" id="WP_036221716.1">
    <property type="nucleotide sequence ID" value="NZ_CP021330.1"/>
</dbReference>
<feature type="transmembrane region" description="Helical" evidence="5">
    <location>
        <begin position="128"/>
        <end position="143"/>
    </location>
</feature>
<feature type="transmembrane region" description="Helical" evidence="5">
    <location>
        <begin position="72"/>
        <end position="92"/>
    </location>
</feature>
<dbReference type="PANTHER" id="PTHR10846">
    <property type="entry name" value="SODIUM/POTASSIUM/CALCIUM EXCHANGER"/>
    <property type="match status" value="1"/>
</dbReference>
<dbReference type="AlphaFoldDB" id="A0A2R4MD08"/>
<evidence type="ECO:0000259" key="6">
    <source>
        <dbReference type="Pfam" id="PF01699"/>
    </source>
</evidence>
<dbReference type="Proteomes" id="UP000258927">
    <property type="component" value="Chromosome"/>
</dbReference>
<dbReference type="STRING" id="1122213.GCA_000423365_01512"/>
<dbReference type="GO" id="GO:0008273">
    <property type="term" value="F:calcium, potassium:sodium antiporter activity"/>
    <property type="evidence" value="ECO:0007669"/>
    <property type="project" value="TreeGrafter"/>
</dbReference>
<feature type="transmembrane region" description="Helical" evidence="5">
    <location>
        <begin position="104"/>
        <end position="122"/>
    </location>
</feature>
<comment type="subcellular location">
    <subcellularLocation>
        <location evidence="1">Membrane</location>
        <topology evidence="1">Multi-pass membrane protein</topology>
    </subcellularLocation>
</comment>
<dbReference type="GO" id="GO:0006874">
    <property type="term" value="P:intracellular calcium ion homeostasis"/>
    <property type="evidence" value="ECO:0007669"/>
    <property type="project" value="TreeGrafter"/>
</dbReference>
<feature type="transmembrane region" description="Helical" evidence="5">
    <location>
        <begin position="237"/>
        <end position="262"/>
    </location>
</feature>
<dbReference type="InterPro" id="IPR044880">
    <property type="entry name" value="NCX_ion-bd_dom_sf"/>
</dbReference>
<dbReference type="InterPro" id="IPR004481">
    <property type="entry name" value="K/Na/Ca-exchanger"/>
</dbReference>
<dbReference type="PANTHER" id="PTHR10846:SF8">
    <property type="entry name" value="INNER MEMBRANE PROTEIN YRBG"/>
    <property type="match status" value="1"/>
</dbReference>
<feature type="transmembrane region" description="Helical" evidence="5">
    <location>
        <begin position="300"/>
        <end position="320"/>
    </location>
</feature>
<dbReference type="GO" id="GO:0005262">
    <property type="term" value="F:calcium channel activity"/>
    <property type="evidence" value="ECO:0007669"/>
    <property type="project" value="TreeGrafter"/>
</dbReference>
<evidence type="ECO:0000256" key="5">
    <source>
        <dbReference type="SAM" id="Phobius"/>
    </source>
</evidence>
<feature type="transmembrane region" description="Helical" evidence="5">
    <location>
        <begin position="268"/>
        <end position="288"/>
    </location>
</feature>
<dbReference type="InterPro" id="IPR004837">
    <property type="entry name" value="NaCa_Exmemb"/>
</dbReference>
<feature type="transmembrane region" description="Helical" evidence="5">
    <location>
        <begin position="197"/>
        <end position="216"/>
    </location>
</feature>
<evidence type="ECO:0000313" key="7">
    <source>
        <dbReference type="EMBL" id="AVX03815.1"/>
    </source>
</evidence>
<dbReference type="EMBL" id="CP021330">
    <property type="protein sequence ID" value="AVX03815.1"/>
    <property type="molecule type" value="Genomic_DNA"/>
</dbReference>
<keyword evidence="8" id="KW-1185">Reference proteome</keyword>